<proteinExistence type="predicted"/>
<keyword evidence="1" id="KW-0472">Membrane</keyword>
<feature type="domain" description="ShlB POTRA" evidence="8">
    <location>
        <begin position="155"/>
        <end position="207"/>
    </location>
</feature>
<feature type="domain" description="Polypeptide-transport-associated ShlB-type" evidence="7">
    <location>
        <begin position="79"/>
        <end position="153"/>
    </location>
</feature>
<accession>A0ABY1QG37</accession>
<keyword evidence="1" id="KW-1134">Transmembrane beta strand</keyword>
<keyword evidence="2" id="KW-0812">Transmembrane</keyword>
<dbReference type="InterPro" id="IPR027282">
    <property type="entry name" value="TPS"/>
</dbReference>
<dbReference type="InterPro" id="IPR005565">
    <property type="entry name" value="Hemolysn_activator_HlyB_C"/>
</dbReference>
<feature type="signal peptide" evidence="5">
    <location>
        <begin position="1"/>
        <end position="21"/>
    </location>
</feature>
<feature type="domain" description="Haemolysin activator HlyB C-terminal" evidence="6">
    <location>
        <begin position="212"/>
        <end position="532"/>
    </location>
</feature>
<evidence type="ECO:0000313" key="9">
    <source>
        <dbReference type="EMBL" id="SMP68148.1"/>
    </source>
</evidence>
<keyword evidence="10" id="KW-1185">Reference proteome</keyword>
<dbReference type="Pfam" id="PF03865">
    <property type="entry name" value="ShlB"/>
    <property type="match status" value="1"/>
</dbReference>
<evidence type="ECO:0000256" key="2">
    <source>
        <dbReference type="ARBA" id="ARBA00022692"/>
    </source>
</evidence>
<name>A0ABY1QG37_9BURK</name>
<sequence length="568" mass="60393">MIKAILFLLLTSALHAGLARAQTPAAEAARQADVLQRQNEERMRRDIEQALPQRPAAAPGIAIPPPAVDASAAGPSCHRIDDIVISGAPHLAPARRAAIVGRHAGACLGVAQIEQILAAITGDYIERGYITTRAYLPAQDLSGGRLEILVIEGRVGPVELDDGGRRSINPALVFPAEGALFNLRDFEQGIEQVNRLSSNNAGLDIQPGDTPGASRVVIRNAPAFPLHAFLSADDHGSDATGRNQLAVGLTADRLLGLNELMIYAHRRAQPYDDARRASSSDSYTFILPLSYWTFSAAASQSGYTTGIVLPSGTPLRFRGDSDSVSLKLSRAVLRGQSGRATLGVGLLRKATRNYLEGELLGVSSRSLSILDLEANASTHLAGGALTLGLDYERGLSAFGALRDDGGLPADAPRAQFGKLRYQAGYFFPFRAAGIDAEFSARIEGQRAQDTLYGSEQILIGGIYSVRGFHAASLSGDHGWFSRNELALRPALSLAGQPLPLRIYAGLDFGAVSNRAAGMPSGRLAGIAAGVSGAWNRLSFDIFYARPISRPDFLPAEGGRTWLRMTLSI</sequence>
<feature type="chain" id="PRO_5045895836" evidence="5">
    <location>
        <begin position="22"/>
        <end position="568"/>
    </location>
</feature>
<keyword evidence="3" id="KW-0998">Cell outer membrane</keyword>
<organism evidence="9 10">
    <name type="scientific">Noviherbaspirillum suwonense</name>
    <dbReference type="NCBI Taxonomy" id="1224511"/>
    <lineage>
        <taxon>Bacteria</taxon>
        <taxon>Pseudomonadati</taxon>
        <taxon>Pseudomonadota</taxon>
        <taxon>Betaproteobacteria</taxon>
        <taxon>Burkholderiales</taxon>
        <taxon>Oxalobacteraceae</taxon>
        <taxon>Noviherbaspirillum</taxon>
    </lineage>
</organism>
<reference evidence="9 10" key="1">
    <citation type="submission" date="2017-05" db="EMBL/GenBank/DDBJ databases">
        <authorList>
            <person name="Varghese N."/>
            <person name="Submissions S."/>
        </authorList>
    </citation>
    <scope>NUCLEOTIDE SEQUENCE [LARGE SCALE GENOMIC DNA]</scope>
    <source>
        <strain evidence="9 10">DSM 26001</strain>
    </source>
</reference>
<dbReference type="PIRSF" id="PIRSF029745">
    <property type="entry name" value="FhaC"/>
    <property type="match status" value="1"/>
</dbReference>
<evidence type="ECO:0000256" key="4">
    <source>
        <dbReference type="SAM" id="MobiDB-lite"/>
    </source>
</evidence>
<dbReference type="Gene3D" id="3.10.20.310">
    <property type="entry name" value="membrane protein fhac"/>
    <property type="match status" value="1"/>
</dbReference>
<evidence type="ECO:0000313" key="10">
    <source>
        <dbReference type="Proteomes" id="UP001158049"/>
    </source>
</evidence>
<dbReference type="InterPro" id="IPR035251">
    <property type="entry name" value="ShlB_POTRA"/>
</dbReference>
<dbReference type="PANTHER" id="PTHR34597:SF3">
    <property type="entry name" value="OUTER MEMBRANE TRANSPORTER CDIB"/>
    <property type="match status" value="1"/>
</dbReference>
<gene>
    <name evidence="9" type="ORF">SAMN06295970_113113</name>
</gene>
<dbReference type="Proteomes" id="UP001158049">
    <property type="component" value="Unassembled WGS sequence"/>
</dbReference>
<evidence type="ECO:0000259" key="7">
    <source>
        <dbReference type="Pfam" id="PF08479"/>
    </source>
</evidence>
<evidence type="ECO:0000256" key="3">
    <source>
        <dbReference type="ARBA" id="ARBA00023237"/>
    </source>
</evidence>
<dbReference type="Pfam" id="PF08479">
    <property type="entry name" value="POTRA_2"/>
    <property type="match status" value="1"/>
</dbReference>
<dbReference type="InterPro" id="IPR051544">
    <property type="entry name" value="TPS_OM_transporter"/>
</dbReference>
<evidence type="ECO:0000256" key="1">
    <source>
        <dbReference type="ARBA" id="ARBA00022452"/>
    </source>
</evidence>
<evidence type="ECO:0000256" key="5">
    <source>
        <dbReference type="SAM" id="SignalP"/>
    </source>
</evidence>
<dbReference type="RefSeq" id="WP_283443463.1">
    <property type="nucleotide sequence ID" value="NZ_FXUL01000013.1"/>
</dbReference>
<evidence type="ECO:0000259" key="8">
    <source>
        <dbReference type="Pfam" id="PF17287"/>
    </source>
</evidence>
<feature type="region of interest" description="Disordered" evidence="4">
    <location>
        <begin position="54"/>
        <end position="73"/>
    </location>
</feature>
<dbReference type="PANTHER" id="PTHR34597">
    <property type="entry name" value="SLR1661 PROTEIN"/>
    <property type="match status" value="1"/>
</dbReference>
<dbReference type="Gene3D" id="2.40.160.50">
    <property type="entry name" value="membrane protein fhac: a member of the omp85/tpsb transporter family"/>
    <property type="match status" value="1"/>
</dbReference>
<dbReference type="EMBL" id="FXUL01000013">
    <property type="protein sequence ID" value="SMP68148.1"/>
    <property type="molecule type" value="Genomic_DNA"/>
</dbReference>
<dbReference type="InterPro" id="IPR013686">
    <property type="entry name" value="Polypept-transport_assoc_ShlB"/>
</dbReference>
<keyword evidence="5" id="KW-0732">Signal</keyword>
<comment type="caution">
    <text evidence="9">The sequence shown here is derived from an EMBL/GenBank/DDBJ whole genome shotgun (WGS) entry which is preliminary data.</text>
</comment>
<dbReference type="Pfam" id="PF17287">
    <property type="entry name" value="POTRA_3"/>
    <property type="match status" value="1"/>
</dbReference>
<protein>
    <submittedName>
        <fullName evidence="9">Hemolysin activation/secretion protein</fullName>
    </submittedName>
</protein>
<evidence type="ECO:0000259" key="6">
    <source>
        <dbReference type="Pfam" id="PF03865"/>
    </source>
</evidence>